<accession>A0A1M4UQI6</accession>
<evidence type="ECO:0000259" key="2">
    <source>
        <dbReference type="Pfam" id="PF16411"/>
    </source>
</evidence>
<evidence type="ECO:0000313" key="3">
    <source>
        <dbReference type="EMBL" id="SHE59001.1"/>
    </source>
</evidence>
<dbReference type="InterPro" id="IPR025970">
    <property type="entry name" value="SusE"/>
</dbReference>
<feature type="domain" description="SusE outer membrane protein" evidence="1">
    <location>
        <begin position="22"/>
        <end position="125"/>
    </location>
</feature>
<dbReference type="RefSeq" id="WP_072953095.1">
    <property type="nucleotide sequence ID" value="NZ_FQUT01000001.1"/>
</dbReference>
<dbReference type="AlphaFoldDB" id="A0A1M4UQI6"/>
<dbReference type="OrthoDB" id="975117at2"/>
<gene>
    <name evidence="3" type="ORF">SAMN05443633_101573</name>
</gene>
<dbReference type="GO" id="GO:2001070">
    <property type="term" value="F:starch binding"/>
    <property type="evidence" value="ECO:0007669"/>
    <property type="project" value="InterPro"/>
</dbReference>
<evidence type="ECO:0000313" key="4">
    <source>
        <dbReference type="Proteomes" id="UP000184518"/>
    </source>
</evidence>
<dbReference type="Pfam" id="PF16411">
    <property type="entry name" value="SusF_SusE"/>
    <property type="match status" value="1"/>
</dbReference>
<organism evidence="3 4">
    <name type="scientific">Chryseobacterium arachidis</name>
    <dbReference type="NCBI Taxonomy" id="1416778"/>
    <lineage>
        <taxon>Bacteria</taxon>
        <taxon>Pseudomonadati</taxon>
        <taxon>Bacteroidota</taxon>
        <taxon>Flavobacteriia</taxon>
        <taxon>Flavobacteriales</taxon>
        <taxon>Weeksellaceae</taxon>
        <taxon>Chryseobacterium group</taxon>
        <taxon>Chryseobacterium</taxon>
    </lineage>
</organism>
<sequence length="356" mass="38674">MKHIFKIFTVAFLAIMAVSCEKDEDQAVLNEITQAKITSSQTTLILDKNSPDDNVLNVAWSKAAFDLSVVSTQQLQFAIKGKNFVGASNIDAVDTPLEFTNKELNTIALALGATPDVATEIEIRLRTMVGQGAYYSNAITLNVTPYFLGPVYNYTDLYLIGDATAAGWTNEVTNTKFLPLQKASVAGNYSYTGYFAQGAFKIIKTPGNWDPQYGMDSPGILSTSGGSGNITVATAGYYKLTINTTALTYTLTSIPSPSTNYTSISMIGTASGDWSTDVDLQKTIFDSHIWVKKNVALNSGEFKFRANHDWGTNWGVAQEFFGVADLGGGNIPVSTAFNYDVYFNDITGEFSFIPVY</sequence>
<proteinExistence type="predicted"/>
<dbReference type="PROSITE" id="PS51257">
    <property type="entry name" value="PROKAR_LIPOPROTEIN"/>
    <property type="match status" value="1"/>
</dbReference>
<protein>
    <submittedName>
        <fullName evidence="3">Uncharacterized protein</fullName>
    </submittedName>
</protein>
<dbReference type="Gene3D" id="2.60.40.3620">
    <property type="match status" value="2"/>
</dbReference>
<dbReference type="InterPro" id="IPR032187">
    <property type="entry name" value="SusF/SusE-like_C"/>
</dbReference>
<feature type="domain" description="Outer membrane protein SusF/SusE-like C-terminal" evidence="2">
    <location>
        <begin position="157"/>
        <end position="250"/>
    </location>
</feature>
<dbReference type="Proteomes" id="UP000184518">
    <property type="component" value="Unassembled WGS sequence"/>
</dbReference>
<dbReference type="EMBL" id="FQUT01000001">
    <property type="protein sequence ID" value="SHE59001.1"/>
    <property type="molecule type" value="Genomic_DNA"/>
</dbReference>
<dbReference type="GO" id="GO:0019867">
    <property type="term" value="C:outer membrane"/>
    <property type="evidence" value="ECO:0007669"/>
    <property type="project" value="InterPro"/>
</dbReference>
<name>A0A1M4UQI6_9FLAO</name>
<dbReference type="Pfam" id="PF14292">
    <property type="entry name" value="SusE"/>
    <property type="match status" value="1"/>
</dbReference>
<reference evidence="4" key="1">
    <citation type="submission" date="2016-11" db="EMBL/GenBank/DDBJ databases">
        <authorList>
            <person name="Varghese N."/>
            <person name="Submissions S."/>
        </authorList>
    </citation>
    <scope>NUCLEOTIDE SEQUENCE [LARGE SCALE GENOMIC DNA]</scope>
    <source>
        <strain evidence="4">DSM 27619</strain>
    </source>
</reference>
<evidence type="ECO:0000259" key="1">
    <source>
        <dbReference type="Pfam" id="PF14292"/>
    </source>
</evidence>
<keyword evidence="4" id="KW-1185">Reference proteome</keyword>
<dbReference type="STRING" id="1416778.SAMN05443633_101573"/>